<reference evidence="3" key="1">
    <citation type="journal article" date="2020" name="Sci. Rep.">
        <title>Chromosome-scale genome assembly for the duckweed Spirodela intermedia, integrating cytogenetic maps, PacBio and Oxford Nanopore libraries.</title>
        <authorList>
            <person name="Hoang P.T.N."/>
            <person name="Fiebig A."/>
            <person name="Novak P."/>
            <person name="Macas J."/>
            <person name="Cao H.X."/>
            <person name="Stepanenko A."/>
            <person name="Chen G."/>
            <person name="Borisjuk N."/>
            <person name="Scholz U."/>
            <person name="Schubert I."/>
        </authorList>
    </citation>
    <scope>NUCLEOTIDE SEQUENCE [LARGE SCALE GENOMIC DNA]</scope>
</reference>
<accession>A0ABN7ECB1</accession>
<feature type="compositionally biased region" description="Low complexity" evidence="1">
    <location>
        <begin position="1"/>
        <end position="13"/>
    </location>
</feature>
<dbReference type="Proteomes" id="UP001189122">
    <property type="component" value="Unassembled WGS sequence"/>
</dbReference>
<organism evidence="2 3">
    <name type="scientific">Spirodela intermedia</name>
    <name type="common">Intermediate duckweed</name>
    <dbReference type="NCBI Taxonomy" id="51605"/>
    <lineage>
        <taxon>Eukaryota</taxon>
        <taxon>Viridiplantae</taxon>
        <taxon>Streptophyta</taxon>
        <taxon>Embryophyta</taxon>
        <taxon>Tracheophyta</taxon>
        <taxon>Spermatophyta</taxon>
        <taxon>Magnoliopsida</taxon>
        <taxon>Liliopsida</taxon>
        <taxon>Araceae</taxon>
        <taxon>Lemnoideae</taxon>
        <taxon>Spirodela</taxon>
    </lineage>
</organism>
<keyword evidence="3" id="KW-1185">Reference proteome</keyword>
<dbReference type="EMBL" id="CACRZD030000334">
    <property type="protein sequence ID" value="CAA6675494.1"/>
    <property type="molecule type" value="Genomic_DNA"/>
</dbReference>
<name>A0ABN7ECB1_SPIIN</name>
<evidence type="ECO:0000313" key="3">
    <source>
        <dbReference type="Proteomes" id="UP001189122"/>
    </source>
</evidence>
<protein>
    <submittedName>
        <fullName evidence="2">Uncharacterized protein</fullName>
    </submittedName>
</protein>
<feature type="compositionally biased region" description="Polar residues" evidence="1">
    <location>
        <begin position="28"/>
        <end position="41"/>
    </location>
</feature>
<proteinExistence type="predicted"/>
<evidence type="ECO:0000256" key="1">
    <source>
        <dbReference type="SAM" id="MobiDB-lite"/>
    </source>
</evidence>
<gene>
    <name evidence="2" type="ORF">SI7747_UN021836</name>
</gene>
<evidence type="ECO:0000313" key="2">
    <source>
        <dbReference type="EMBL" id="CAA6675494.1"/>
    </source>
</evidence>
<comment type="caution">
    <text evidence="2">The sequence shown here is derived from an EMBL/GenBank/DDBJ whole genome shotgun (WGS) entry which is preliminary data.</text>
</comment>
<sequence>MSSPVRSPAPVSATGGGAADLQTRPGAVSSSCHIPVTSSLPRTAETRPSPFSRRISRRRSTGEVKTLDRDSWMFAAQIQIHLIFRPGKLSPGLNPLPLLRHRSGREFIPFEISERRNSGEAIDR</sequence>
<feature type="region of interest" description="Disordered" evidence="1">
    <location>
        <begin position="1"/>
        <end position="63"/>
    </location>
</feature>